<feature type="region of interest" description="Disordered" evidence="1">
    <location>
        <begin position="1"/>
        <end position="25"/>
    </location>
</feature>
<reference evidence="2 3" key="1">
    <citation type="journal article" date="2012" name="Stand. Genomic Sci.">
        <title>Genome sequence of the soil bacterium Saccharomonospora azurea type strain (NA-128(T)).</title>
        <authorList>
            <person name="Klenk H.P."/>
            <person name="Held B."/>
            <person name="Lucas S."/>
            <person name="Lapidus A."/>
            <person name="Copeland A."/>
            <person name="Hammon N."/>
            <person name="Pitluck S."/>
            <person name="Goodwin L.A."/>
            <person name="Han C."/>
            <person name="Tapia R."/>
            <person name="Brambilla E.M."/>
            <person name="Potter G."/>
            <person name="Land M."/>
            <person name="Ivanova N."/>
            <person name="Rohde M."/>
            <person name="Goker M."/>
            <person name="Detter J.C."/>
            <person name="Kyrpides N.C."/>
            <person name="Woyke T."/>
        </authorList>
    </citation>
    <scope>NUCLEOTIDE SEQUENCE [LARGE SCALE GENOMIC DNA]</scope>
    <source>
        <strain evidence="2 3">NA-128</strain>
    </source>
</reference>
<dbReference type="AlphaFoldDB" id="H8GC24"/>
<feature type="compositionally biased region" description="Acidic residues" evidence="1">
    <location>
        <begin position="9"/>
        <end position="19"/>
    </location>
</feature>
<evidence type="ECO:0000256" key="1">
    <source>
        <dbReference type="SAM" id="MobiDB-lite"/>
    </source>
</evidence>
<accession>H8GC24</accession>
<dbReference type="Proteomes" id="UP000004705">
    <property type="component" value="Chromosome"/>
</dbReference>
<sequence>MNEVRVSEDDSEADLEADAEAAAGESHRYAGGITVDCDSCLFRARECDNCVVSVVVEAASPLCFGSEELRAVSLLADAGMVPPLRYAAV</sequence>
<gene>
    <name evidence="2" type="ORF">SacazDRAFT_03936</name>
</gene>
<keyword evidence="3" id="KW-1185">Reference proteome</keyword>
<proteinExistence type="predicted"/>
<dbReference type="OrthoDB" id="3556638at2"/>
<evidence type="ECO:0000313" key="3">
    <source>
        <dbReference type="Proteomes" id="UP000004705"/>
    </source>
</evidence>
<organism evidence="2 3">
    <name type="scientific">Saccharomonospora azurea NA-128</name>
    <dbReference type="NCBI Taxonomy" id="882081"/>
    <lineage>
        <taxon>Bacteria</taxon>
        <taxon>Bacillati</taxon>
        <taxon>Actinomycetota</taxon>
        <taxon>Actinomycetes</taxon>
        <taxon>Pseudonocardiales</taxon>
        <taxon>Pseudonocardiaceae</taxon>
        <taxon>Saccharomonospora</taxon>
    </lineage>
</organism>
<dbReference type="HOGENOM" id="CLU_173190_0_0_11"/>
<name>H8GC24_9PSEU</name>
<dbReference type="RefSeq" id="WP_005444310.1">
    <property type="nucleotide sequence ID" value="NZ_CM001466.1"/>
</dbReference>
<evidence type="ECO:0000313" key="2">
    <source>
        <dbReference type="EMBL" id="EHY90793.1"/>
    </source>
</evidence>
<dbReference type="EMBL" id="CM001466">
    <property type="protein sequence ID" value="EHY90793.1"/>
    <property type="molecule type" value="Genomic_DNA"/>
</dbReference>
<protein>
    <submittedName>
        <fullName evidence="2">Uncharacterized protein</fullName>
    </submittedName>
</protein>